<dbReference type="RefSeq" id="WP_014855500.1">
    <property type="nucleotide sequence ID" value="NC_018178.1"/>
</dbReference>
<organism evidence="2 3">
    <name type="scientific">Melioribacter roseus (strain DSM 23840 / JCM 17771 / VKM B-2668 / P3M-2)</name>
    <dbReference type="NCBI Taxonomy" id="1191523"/>
    <lineage>
        <taxon>Bacteria</taxon>
        <taxon>Pseudomonadati</taxon>
        <taxon>Ignavibacteriota</taxon>
        <taxon>Ignavibacteria</taxon>
        <taxon>Ignavibacteriales</taxon>
        <taxon>Melioribacteraceae</taxon>
        <taxon>Melioribacter</taxon>
    </lineage>
</organism>
<keyword evidence="3" id="KW-1185">Reference proteome</keyword>
<dbReference type="HOGENOM" id="CLU_092389_0_0_10"/>
<evidence type="ECO:0000256" key="1">
    <source>
        <dbReference type="SAM" id="SignalP"/>
    </source>
</evidence>
<dbReference type="KEGG" id="mro:MROS_0823"/>
<dbReference type="Proteomes" id="UP000009011">
    <property type="component" value="Chromosome"/>
</dbReference>
<reference evidence="2 3" key="1">
    <citation type="journal article" date="2013" name="PLoS ONE">
        <title>Genomic analysis of Melioribacter roseus, facultatively anaerobic organotrophic bacterium representing a novel deep lineage within Bacteriodetes/Chlorobi group.</title>
        <authorList>
            <person name="Kadnikov V.V."/>
            <person name="Mardanov A.V."/>
            <person name="Podosokorskaya O.A."/>
            <person name="Gavrilov S.N."/>
            <person name="Kublanov I.V."/>
            <person name="Beletsky A.V."/>
            <person name="Bonch-Osmolovskaya E.A."/>
            <person name="Ravin N.V."/>
        </authorList>
    </citation>
    <scope>NUCLEOTIDE SEQUENCE [LARGE SCALE GENOMIC DNA]</scope>
    <source>
        <strain evidence="3">JCM 17771 / P3M-2</strain>
    </source>
</reference>
<feature type="signal peptide" evidence="1">
    <location>
        <begin position="1"/>
        <end position="21"/>
    </location>
</feature>
<dbReference type="CDD" id="cd18773">
    <property type="entry name" value="PDC1_HK_sensor"/>
    <property type="match status" value="1"/>
</dbReference>
<evidence type="ECO:0000313" key="3">
    <source>
        <dbReference type="Proteomes" id="UP000009011"/>
    </source>
</evidence>
<dbReference type="eggNOG" id="COG0834">
    <property type="taxonomic scope" value="Bacteria"/>
</dbReference>
<proteinExistence type="predicted"/>
<dbReference type="Gene3D" id="3.30.450.20">
    <property type="entry name" value="PAS domain"/>
    <property type="match status" value="1"/>
</dbReference>
<sequence length="184" mass="20241">MKKLNLITAFLLGFALTVIRAQNVPDGVKALAEKELTKYANSSVVVSAVEAQNNKNLSLAKIKQIDEEWQNTSGLNDIMKSILNNECSAYLKDLVKKHPYLVEIFVTDNKGANVAMSNKTSDYWQGDEDKFTKCFNDGRGKIHYGKLSFDESVQTYVIQVSVPVVKGGTAIGTVTFGVDTGKLK</sequence>
<feature type="chain" id="PRO_5003707185" evidence="1">
    <location>
        <begin position="22"/>
        <end position="184"/>
    </location>
</feature>
<dbReference type="EMBL" id="CP003557">
    <property type="protein sequence ID" value="AFN74064.1"/>
    <property type="molecule type" value="Genomic_DNA"/>
</dbReference>
<dbReference type="AlphaFoldDB" id="I6ZPT8"/>
<name>I6ZPT8_MELRP</name>
<dbReference type="OrthoDB" id="9772755at2"/>
<accession>I6ZPT8</accession>
<dbReference type="STRING" id="1191523.MROS_0823"/>
<evidence type="ECO:0000313" key="2">
    <source>
        <dbReference type="EMBL" id="AFN74064.1"/>
    </source>
</evidence>
<keyword evidence="1" id="KW-0732">Signal</keyword>
<protein>
    <submittedName>
        <fullName evidence="2">Uncharacterized protein</fullName>
    </submittedName>
</protein>
<dbReference type="PATRIC" id="fig|1191523.3.peg.869"/>
<gene>
    <name evidence="2" type="ordered locus">MROS_0823</name>
</gene>